<protein>
    <submittedName>
        <fullName evidence="1">Uncharacterized protein</fullName>
    </submittedName>
</protein>
<name>A0A0S4KTW1_9BACT</name>
<dbReference type="Proteomes" id="UP000066284">
    <property type="component" value="Chromosome 1"/>
</dbReference>
<organism evidence="1 2">
    <name type="scientific">Candidatus Nitrospira inopinata</name>
    <dbReference type="NCBI Taxonomy" id="1715989"/>
    <lineage>
        <taxon>Bacteria</taxon>
        <taxon>Pseudomonadati</taxon>
        <taxon>Nitrospirota</taxon>
        <taxon>Nitrospiria</taxon>
        <taxon>Nitrospirales</taxon>
        <taxon>Nitrospiraceae</taxon>
        <taxon>Nitrospira</taxon>
    </lineage>
</organism>
<proteinExistence type="predicted"/>
<dbReference type="RefSeq" id="WP_062485379.1">
    <property type="nucleotide sequence ID" value="NZ_LN885086.1"/>
</dbReference>
<dbReference type="EMBL" id="LN885086">
    <property type="protein sequence ID" value="CUQ67215.1"/>
    <property type="molecule type" value="Genomic_DNA"/>
</dbReference>
<evidence type="ECO:0000313" key="2">
    <source>
        <dbReference type="Proteomes" id="UP000066284"/>
    </source>
</evidence>
<evidence type="ECO:0000313" key="1">
    <source>
        <dbReference type="EMBL" id="CUQ67215.1"/>
    </source>
</evidence>
<reference evidence="2" key="1">
    <citation type="submission" date="2015-09" db="EMBL/GenBank/DDBJ databases">
        <authorList>
            <person name="Daims H."/>
        </authorList>
    </citation>
    <scope>NUCLEOTIDE SEQUENCE [LARGE SCALE GENOMIC DNA]</scope>
</reference>
<gene>
    <name evidence="1" type="ORF">NITINOP_2243</name>
</gene>
<accession>A0A0S4KTW1</accession>
<dbReference type="STRING" id="1715989.NITINOP_2243"/>
<keyword evidence="2" id="KW-1185">Reference proteome</keyword>
<sequence length="123" mass="14180">MAEPALDKHQLAGFDPRERGFSRAVEFESVTEGYQAILRYETVRVTTEPRRTQDDALLALIALLHEQGYRQLKTQKSFHKGAYLGSREPWVEYPDPPHEPERRGVLARLLNWFGSTARVGEDR</sequence>
<dbReference type="AlphaFoldDB" id="A0A0S4KTW1"/>
<dbReference type="OrthoDB" id="9793062at2"/>
<dbReference type="KEGG" id="nio:NITINOP_2243"/>